<dbReference type="Gene3D" id="3.40.30.10">
    <property type="entry name" value="Glutaredoxin"/>
    <property type="match status" value="1"/>
</dbReference>
<dbReference type="InterPro" id="IPR025380">
    <property type="entry name" value="DUF4369"/>
</dbReference>
<dbReference type="STRING" id="153721.MYP_1744"/>
<dbReference type="InterPro" id="IPR013766">
    <property type="entry name" value="Thioredoxin_domain"/>
</dbReference>
<protein>
    <recommendedName>
        <fullName evidence="5">Thioredoxin domain-containing protein</fullName>
    </recommendedName>
</protein>
<evidence type="ECO:0000256" key="4">
    <source>
        <dbReference type="ARBA" id="ARBA00023284"/>
    </source>
</evidence>
<dbReference type="InterPro" id="IPR050553">
    <property type="entry name" value="Thioredoxin_ResA/DsbE_sf"/>
</dbReference>
<dbReference type="InterPro" id="IPR017937">
    <property type="entry name" value="Thioredoxin_CS"/>
</dbReference>
<dbReference type="CDD" id="cd02966">
    <property type="entry name" value="TlpA_like_family"/>
    <property type="match status" value="1"/>
</dbReference>
<dbReference type="InterPro" id="IPR000866">
    <property type="entry name" value="AhpC/TSA"/>
</dbReference>
<gene>
    <name evidence="6" type="ORF">MYP_1744</name>
</gene>
<evidence type="ECO:0000256" key="1">
    <source>
        <dbReference type="ARBA" id="ARBA00004196"/>
    </source>
</evidence>
<keyword evidence="2" id="KW-0201">Cytochrome c-type biogenesis</keyword>
<dbReference type="InterPro" id="IPR036249">
    <property type="entry name" value="Thioredoxin-like_sf"/>
</dbReference>
<dbReference type="AlphaFoldDB" id="A0A098LC40"/>
<reference evidence="6 7" key="1">
    <citation type="submission" date="2014-09" db="EMBL/GenBank/DDBJ databases">
        <title>Sporocytophaga myxococcoides PG-01 genome sequencing.</title>
        <authorList>
            <person name="Liu L."/>
            <person name="Gao P.J."/>
            <person name="Chen G.J."/>
            <person name="Wang L.S."/>
        </authorList>
    </citation>
    <scope>NUCLEOTIDE SEQUENCE [LARGE SCALE GENOMIC DNA]</scope>
    <source>
        <strain evidence="6 7">PG-01</strain>
    </source>
</reference>
<dbReference type="PROSITE" id="PS51352">
    <property type="entry name" value="THIOREDOXIN_2"/>
    <property type="match status" value="1"/>
</dbReference>
<evidence type="ECO:0000313" key="7">
    <source>
        <dbReference type="Proteomes" id="UP000030185"/>
    </source>
</evidence>
<accession>A0A098LC40</accession>
<feature type="domain" description="Thioredoxin" evidence="5">
    <location>
        <begin position="320"/>
        <end position="448"/>
    </location>
</feature>
<dbReference type="SUPFAM" id="SSF52833">
    <property type="entry name" value="Thioredoxin-like"/>
    <property type="match status" value="1"/>
</dbReference>
<evidence type="ECO:0000256" key="3">
    <source>
        <dbReference type="ARBA" id="ARBA00023157"/>
    </source>
</evidence>
<name>A0A098LC40_9BACT</name>
<evidence type="ECO:0000259" key="5">
    <source>
        <dbReference type="PROSITE" id="PS51352"/>
    </source>
</evidence>
<keyword evidence="7" id="KW-1185">Reference proteome</keyword>
<comment type="subcellular location">
    <subcellularLocation>
        <location evidence="1">Cell envelope</location>
    </subcellularLocation>
</comment>
<dbReference type="PROSITE" id="PS00194">
    <property type="entry name" value="THIOREDOXIN_1"/>
    <property type="match status" value="1"/>
</dbReference>
<dbReference type="eggNOG" id="COG0526">
    <property type="taxonomic scope" value="Bacteria"/>
</dbReference>
<dbReference type="Proteomes" id="UP000030185">
    <property type="component" value="Unassembled WGS sequence"/>
</dbReference>
<dbReference type="PANTHER" id="PTHR42852:SF6">
    <property type="entry name" value="THIOL:DISULFIDE INTERCHANGE PROTEIN DSBE"/>
    <property type="match status" value="1"/>
</dbReference>
<dbReference type="Pfam" id="PF00578">
    <property type="entry name" value="AhpC-TSA"/>
    <property type="match status" value="1"/>
</dbReference>
<dbReference type="Pfam" id="PF14289">
    <property type="entry name" value="DUF4369"/>
    <property type="match status" value="1"/>
</dbReference>
<dbReference type="InterPro" id="IPR033395">
    <property type="entry name" value="DUF5106"/>
</dbReference>
<dbReference type="GO" id="GO:0016209">
    <property type="term" value="F:antioxidant activity"/>
    <property type="evidence" value="ECO:0007669"/>
    <property type="project" value="InterPro"/>
</dbReference>
<evidence type="ECO:0000256" key="2">
    <source>
        <dbReference type="ARBA" id="ARBA00022748"/>
    </source>
</evidence>
<dbReference type="GO" id="GO:0017004">
    <property type="term" value="P:cytochrome complex assembly"/>
    <property type="evidence" value="ECO:0007669"/>
    <property type="project" value="UniProtKB-KW"/>
</dbReference>
<dbReference type="GO" id="GO:0016491">
    <property type="term" value="F:oxidoreductase activity"/>
    <property type="evidence" value="ECO:0007669"/>
    <property type="project" value="InterPro"/>
</dbReference>
<keyword evidence="3" id="KW-1015">Disulfide bond</keyword>
<evidence type="ECO:0000313" key="6">
    <source>
        <dbReference type="EMBL" id="GAL84516.1"/>
    </source>
</evidence>
<dbReference type="PANTHER" id="PTHR42852">
    <property type="entry name" value="THIOL:DISULFIDE INTERCHANGE PROTEIN DSBE"/>
    <property type="match status" value="1"/>
</dbReference>
<sequence length="464" mass="53797">MFSLFVVNAFAGGTPPAYSIKVKVKGIKDTTCLLAYHFGDKQYLKDTAKVDSKGNFTFEGTTPLEGGIYLVVLPDKRYFEVLINEQKFAMETDTADYVKNMKVTGSTENTLFYEYLKYLNPKGEEMNKLQKSLADAKSKKDSTDIKDKMKAVSKEINDYRLSVINNNPKTFVAKLFKAMMPVEVSPADEAAAKAKGDSLFTYRFYKDHYFDNIDFSDDRITKTPVYHEKLKEYFEHLVYPNVDSINAAADNLVKKSEANKEVFKYTVWYITTKHETSQLMGADAVFVHMVNKYYKTGKAYWVDKETLAKIVQRAQILEPLLLGKKAPDLMLKDSTGTYRRLRDQKSKYTFVYFWDPNCGHCQKTTPKLYEVYLKYKDKGLSVYAVNIDRKHKDWVNFIHKNDLAWTNVYDPDHTISFRDRYDIYATPVLYILNDKQEIIAKRVSYEQADEIIANSIKHDKEKKK</sequence>
<comment type="caution">
    <text evidence="6">The sequence shown here is derived from an EMBL/GenBank/DDBJ whole genome shotgun (WGS) entry which is preliminary data.</text>
</comment>
<dbReference type="Pfam" id="PF17127">
    <property type="entry name" value="DUF5106"/>
    <property type="match status" value="1"/>
</dbReference>
<dbReference type="EMBL" id="BBLT01000003">
    <property type="protein sequence ID" value="GAL84516.1"/>
    <property type="molecule type" value="Genomic_DNA"/>
</dbReference>
<keyword evidence="4" id="KW-0676">Redox-active center</keyword>
<proteinExistence type="predicted"/>
<dbReference type="GO" id="GO:0030313">
    <property type="term" value="C:cell envelope"/>
    <property type="evidence" value="ECO:0007669"/>
    <property type="project" value="UniProtKB-SubCell"/>
</dbReference>
<organism evidence="6 7">
    <name type="scientific">Sporocytophaga myxococcoides</name>
    <dbReference type="NCBI Taxonomy" id="153721"/>
    <lineage>
        <taxon>Bacteria</taxon>
        <taxon>Pseudomonadati</taxon>
        <taxon>Bacteroidota</taxon>
        <taxon>Cytophagia</taxon>
        <taxon>Cytophagales</taxon>
        <taxon>Cytophagaceae</taxon>
        <taxon>Sporocytophaga</taxon>
    </lineage>
</organism>